<comment type="caution">
    <text evidence="2">The sequence shown here is derived from an EMBL/GenBank/DDBJ whole genome shotgun (WGS) entry which is preliminary data.</text>
</comment>
<reference evidence="2 3" key="1">
    <citation type="journal article" date="2014" name="Proc. Natl. Acad. Sci. U.S.A.">
        <title>Trajectory and genomic determinants of fungal-pathogen speciation and host adaptation.</title>
        <authorList>
            <person name="Hu X."/>
            <person name="Xiao G."/>
            <person name="Zheng P."/>
            <person name="Shang Y."/>
            <person name="Su Y."/>
            <person name="Zhang X."/>
            <person name="Liu X."/>
            <person name="Zhan S."/>
            <person name="St Leger R.J."/>
            <person name="Wang C."/>
        </authorList>
    </citation>
    <scope>NUCLEOTIDE SEQUENCE [LARGE SCALE GENOMIC DNA]</scope>
    <source>
        <strain evidence="2 3">ARSEF 1941</strain>
    </source>
</reference>
<dbReference type="EMBL" id="AZHE01000011">
    <property type="protein sequence ID" value="KHN97251.1"/>
    <property type="molecule type" value="Genomic_DNA"/>
</dbReference>
<proteinExistence type="predicted"/>
<evidence type="ECO:0000313" key="3">
    <source>
        <dbReference type="Proteomes" id="UP000030816"/>
    </source>
</evidence>
<protein>
    <submittedName>
        <fullName evidence="2">Uncharacterized protein</fullName>
    </submittedName>
</protein>
<feature type="region of interest" description="Disordered" evidence="1">
    <location>
        <begin position="113"/>
        <end position="138"/>
    </location>
</feature>
<dbReference type="OrthoDB" id="5212373at2759"/>
<gene>
    <name evidence="2" type="ORF">MAM_04848</name>
</gene>
<feature type="compositionally biased region" description="Basic residues" evidence="1">
    <location>
        <begin position="120"/>
        <end position="131"/>
    </location>
</feature>
<feature type="region of interest" description="Disordered" evidence="1">
    <location>
        <begin position="41"/>
        <end position="60"/>
    </location>
</feature>
<organism evidence="2 3">
    <name type="scientific">Metarhizium album (strain ARSEF 1941)</name>
    <dbReference type="NCBI Taxonomy" id="1081103"/>
    <lineage>
        <taxon>Eukaryota</taxon>
        <taxon>Fungi</taxon>
        <taxon>Dikarya</taxon>
        <taxon>Ascomycota</taxon>
        <taxon>Pezizomycotina</taxon>
        <taxon>Sordariomycetes</taxon>
        <taxon>Hypocreomycetidae</taxon>
        <taxon>Hypocreales</taxon>
        <taxon>Clavicipitaceae</taxon>
        <taxon>Metarhizium</taxon>
    </lineage>
</organism>
<dbReference type="GeneID" id="63739303"/>
<evidence type="ECO:0000313" key="2">
    <source>
        <dbReference type="EMBL" id="KHN97251.1"/>
    </source>
</evidence>
<dbReference type="HOGENOM" id="CLU_1855729_0_0_1"/>
<dbReference type="STRING" id="1081103.A0A0B2WMJ9"/>
<name>A0A0B2WMJ9_METAS</name>
<dbReference type="RefSeq" id="XP_040678317.1">
    <property type="nucleotide sequence ID" value="XM_040823646.1"/>
</dbReference>
<dbReference type="Proteomes" id="UP000030816">
    <property type="component" value="Unassembled WGS sequence"/>
</dbReference>
<sequence>MARPASSGQVKYVVRLDVDKIRDGGDTSATVHKGDQTDAIPRIDMSVSPGPGPQGGLPRLPSQLSILPMLADIFSLRSITSDERSDLIDMSTTCPLPSLKSMIGALHFMGIKEDEPRPAGVKKRRSRTKRVFGREQQQ</sequence>
<evidence type="ECO:0000256" key="1">
    <source>
        <dbReference type="SAM" id="MobiDB-lite"/>
    </source>
</evidence>
<accession>A0A0B2WMJ9</accession>
<dbReference type="AlphaFoldDB" id="A0A0B2WMJ9"/>
<keyword evidence="3" id="KW-1185">Reference proteome</keyword>